<dbReference type="PANTHER" id="PTHR10948:SF23">
    <property type="entry name" value="TRANSPOSASE INSI FOR INSERTION SEQUENCE ELEMENT IS30A-RELATED"/>
    <property type="match status" value="1"/>
</dbReference>
<reference evidence="2 3" key="1">
    <citation type="journal article" date="2005" name="Appl. Environ. Microbiol.">
        <title>Intestinal bacterial communities that produce active estrogen-like compounds enterodiol and enterolactone in humans.</title>
        <authorList>
            <person name="Clavel T."/>
            <person name="Henderson G."/>
            <person name="Alpert C.A."/>
            <person name="Philippe C."/>
            <person name="Rigottier-Gois L."/>
            <person name="Dore J."/>
            <person name="Blaut M."/>
        </authorList>
    </citation>
    <scope>NUCLEOTIDE SEQUENCE [LARGE SCALE GENOMIC DNA]</scope>
    <source>
        <strain evidence="2 3">SECO-MT75m2</strain>
    </source>
</reference>
<gene>
    <name evidence="2" type="ORF">FIC87_14990</name>
</gene>
<accession>A0A5C5BPH3</accession>
<dbReference type="InterPro" id="IPR025246">
    <property type="entry name" value="IS30-like_HTH"/>
</dbReference>
<dbReference type="InterPro" id="IPR051917">
    <property type="entry name" value="Transposase-Integrase"/>
</dbReference>
<feature type="domain" description="Transposase IS30-like HTH" evidence="1">
    <location>
        <begin position="8"/>
        <end position="48"/>
    </location>
</feature>
<dbReference type="GO" id="GO:0004803">
    <property type="term" value="F:transposase activity"/>
    <property type="evidence" value="ECO:0007669"/>
    <property type="project" value="TreeGrafter"/>
</dbReference>
<dbReference type="PANTHER" id="PTHR10948">
    <property type="entry name" value="TRANSPOSASE"/>
    <property type="match status" value="1"/>
</dbReference>
<dbReference type="Pfam" id="PF13936">
    <property type="entry name" value="HTH_38"/>
    <property type="match status" value="1"/>
</dbReference>
<comment type="caution">
    <text evidence="2">The sequence shown here is derived from an EMBL/GenBank/DDBJ whole genome shotgun (WGS) entry which is preliminary data.</text>
</comment>
<dbReference type="RefSeq" id="WP_139913202.1">
    <property type="nucleotide sequence ID" value="NZ_VEVP01000084.1"/>
</dbReference>
<dbReference type="EMBL" id="VEVP01000084">
    <property type="protein sequence ID" value="TNU88062.1"/>
    <property type="molecule type" value="Genomic_DNA"/>
</dbReference>
<evidence type="ECO:0000313" key="3">
    <source>
        <dbReference type="Proteomes" id="UP000312594"/>
    </source>
</evidence>
<evidence type="ECO:0000259" key="1">
    <source>
        <dbReference type="Pfam" id="PF13936"/>
    </source>
</evidence>
<organism evidence="2 3">
    <name type="scientific">Eggerthella lenta</name>
    <name type="common">Eubacterium lentum</name>
    <dbReference type="NCBI Taxonomy" id="84112"/>
    <lineage>
        <taxon>Bacteria</taxon>
        <taxon>Bacillati</taxon>
        <taxon>Actinomycetota</taxon>
        <taxon>Coriobacteriia</taxon>
        <taxon>Eggerthellales</taxon>
        <taxon>Eggerthellaceae</taxon>
        <taxon>Eggerthella</taxon>
    </lineage>
</organism>
<dbReference type="AlphaFoldDB" id="A0A5C5BPH3"/>
<dbReference type="GO" id="GO:0005829">
    <property type="term" value="C:cytosol"/>
    <property type="evidence" value="ECO:0007669"/>
    <property type="project" value="TreeGrafter"/>
</dbReference>
<sequence length="344" mass="39324">MPEKPNGKLTYSDRCYIEDGIRIGLSFRFMAKHLGVAPSTVIKEVKRNRTQESLGHLYQTTKNVCKKKDSCKVLDLCRKGCLIYCARCKQGLCNRLCQDFEEAMCPKLEKPPFVCNECPGRFGSGCEYGYRFYDAKMADETAKRRKTESRRGIDCTKEELVAAVELVKPLLKKGQSLDHIWATHGEELPCSARTFYRYINEGCLDIANLELPKKVSIKPRKHSEPSVPRLELKGRAYEDFQKLSMEEQMSAVEMDCVEGRRCDKKTILTLLFRRYSFQIMMLLPEKSQHEVAHALDLIEGLCGKDFSRHFGIVLTDRGSEFLDYERIETSKNGKPAARSTTATP</sequence>
<protein>
    <submittedName>
        <fullName evidence="2">Helix-turn-helix domain-containing protein</fullName>
    </submittedName>
</protein>
<dbReference type="GO" id="GO:0032196">
    <property type="term" value="P:transposition"/>
    <property type="evidence" value="ECO:0007669"/>
    <property type="project" value="TreeGrafter"/>
</dbReference>
<dbReference type="Proteomes" id="UP000312594">
    <property type="component" value="Unassembled WGS sequence"/>
</dbReference>
<name>A0A5C5BPH3_EGGLN</name>
<evidence type="ECO:0000313" key="2">
    <source>
        <dbReference type="EMBL" id="TNU88062.1"/>
    </source>
</evidence>
<proteinExistence type="predicted"/>